<dbReference type="InterPro" id="IPR002729">
    <property type="entry name" value="CRISPR-assoc_Cas1"/>
</dbReference>
<keyword evidence="2" id="KW-0479">Metal-binding</keyword>
<dbReference type="GO" id="GO:0004520">
    <property type="term" value="F:DNA endonuclease activity"/>
    <property type="evidence" value="ECO:0007669"/>
    <property type="project" value="InterPro"/>
</dbReference>
<evidence type="ECO:0000256" key="7">
    <source>
        <dbReference type="ARBA" id="ARBA00023125"/>
    </source>
</evidence>
<dbReference type="NCBIfam" id="TIGR03639">
    <property type="entry name" value="cas1_NMENI"/>
    <property type="match status" value="1"/>
</dbReference>
<sequence length="347" mass="37814">MTRRTIEISRNPAHLAISRGQLLIIPKDDGDERPSSRRKSSRNGESNTRDRPRAARPDLATIDTLHNRIPAEDIGLLIVDHRQTTYTHSALAVLAGAGASIVVCGDDHLPVGILMPISSHTEQVWRVADQIGCRPVLRKQLWQVIVRAKIAAQAHALPDDAPKRPGLLAMARRVRSGDTGNLEAQAARSYWQALFPPTSTWRFTRTPGSGSRVVQPPNNLLDYGYAILRAAVARALVGAGLMPVIGIQHSNRSNAFCLADDLVEPLRPMIDRRVKLLFDAGQHTLDQPTKAELLLVLTATMQMREGDSETVGPLDTALGRYAASLARSYATGQVELLIPTEPDSGPS</sequence>
<dbReference type="EMBL" id="UOGK01000136">
    <property type="protein sequence ID" value="VAX38334.1"/>
    <property type="molecule type" value="Genomic_DNA"/>
</dbReference>
<keyword evidence="1" id="KW-0540">Nuclease</keyword>
<keyword evidence="3" id="KW-0255">Endonuclease</keyword>
<feature type="region of interest" description="Disordered" evidence="9">
    <location>
        <begin position="24"/>
        <end position="56"/>
    </location>
</feature>
<dbReference type="Pfam" id="PF01867">
    <property type="entry name" value="Cas_Cas1"/>
    <property type="match status" value="1"/>
</dbReference>
<evidence type="ECO:0000256" key="2">
    <source>
        <dbReference type="ARBA" id="ARBA00022723"/>
    </source>
</evidence>
<evidence type="ECO:0000256" key="9">
    <source>
        <dbReference type="SAM" id="MobiDB-lite"/>
    </source>
</evidence>
<feature type="compositionally biased region" description="Basic and acidic residues" evidence="9">
    <location>
        <begin position="26"/>
        <end position="35"/>
    </location>
</feature>
<keyword evidence="8" id="KW-0464">Manganese</keyword>
<organism evidence="10">
    <name type="scientific">hydrothermal vent metagenome</name>
    <dbReference type="NCBI Taxonomy" id="652676"/>
    <lineage>
        <taxon>unclassified sequences</taxon>
        <taxon>metagenomes</taxon>
        <taxon>ecological metagenomes</taxon>
    </lineage>
</organism>
<protein>
    <submittedName>
        <fullName evidence="10">CRISPR-associated protein Cas1</fullName>
    </submittedName>
</protein>
<evidence type="ECO:0000256" key="5">
    <source>
        <dbReference type="ARBA" id="ARBA00022842"/>
    </source>
</evidence>
<dbReference type="InterPro" id="IPR042206">
    <property type="entry name" value="CRISPR-assoc_Cas1_C"/>
</dbReference>
<dbReference type="PANTHER" id="PTHR34353">
    <property type="entry name" value="CRISPR-ASSOCIATED ENDONUCLEASE CAS1 1"/>
    <property type="match status" value="1"/>
</dbReference>
<dbReference type="GO" id="GO:0051607">
    <property type="term" value="P:defense response to virus"/>
    <property type="evidence" value="ECO:0007669"/>
    <property type="project" value="UniProtKB-KW"/>
</dbReference>
<feature type="compositionally biased region" description="Basic and acidic residues" evidence="9">
    <location>
        <begin position="47"/>
        <end position="56"/>
    </location>
</feature>
<evidence type="ECO:0000256" key="4">
    <source>
        <dbReference type="ARBA" id="ARBA00022801"/>
    </source>
</evidence>
<dbReference type="HAMAP" id="MF_01470">
    <property type="entry name" value="Cas1"/>
    <property type="match status" value="1"/>
</dbReference>
<keyword evidence="7" id="KW-0238">DNA-binding</keyword>
<evidence type="ECO:0000256" key="1">
    <source>
        <dbReference type="ARBA" id="ARBA00022722"/>
    </source>
</evidence>
<evidence type="ECO:0000256" key="3">
    <source>
        <dbReference type="ARBA" id="ARBA00022759"/>
    </source>
</evidence>
<proteinExistence type="inferred from homology"/>
<reference evidence="10" key="1">
    <citation type="submission" date="2018-06" db="EMBL/GenBank/DDBJ databases">
        <authorList>
            <person name="Zhirakovskaya E."/>
        </authorList>
    </citation>
    <scope>NUCLEOTIDE SEQUENCE</scope>
</reference>
<dbReference type="PANTHER" id="PTHR34353:SF2">
    <property type="entry name" value="CRISPR-ASSOCIATED ENDONUCLEASE CAS1 1"/>
    <property type="match status" value="1"/>
</dbReference>
<gene>
    <name evidence="10" type="ORF">MNBD_PLANCTO03-224</name>
</gene>
<dbReference type="AlphaFoldDB" id="A0A3B1DQD4"/>
<evidence type="ECO:0000256" key="6">
    <source>
        <dbReference type="ARBA" id="ARBA00023118"/>
    </source>
</evidence>
<dbReference type="GO" id="GO:0003677">
    <property type="term" value="F:DNA binding"/>
    <property type="evidence" value="ECO:0007669"/>
    <property type="project" value="UniProtKB-KW"/>
</dbReference>
<keyword evidence="4" id="KW-0378">Hydrolase</keyword>
<keyword evidence="6" id="KW-0051">Antiviral defense</keyword>
<dbReference type="GO" id="GO:0043571">
    <property type="term" value="P:maintenance of CRISPR repeat elements"/>
    <property type="evidence" value="ECO:0007669"/>
    <property type="project" value="InterPro"/>
</dbReference>
<name>A0A3B1DQD4_9ZZZZ</name>
<evidence type="ECO:0000256" key="8">
    <source>
        <dbReference type="ARBA" id="ARBA00023211"/>
    </source>
</evidence>
<accession>A0A3B1DQD4</accession>
<dbReference type="Gene3D" id="1.20.120.920">
    <property type="entry name" value="CRISPR-associated endonuclease Cas1, C-terminal domain"/>
    <property type="match status" value="1"/>
</dbReference>
<dbReference type="InterPro" id="IPR019855">
    <property type="entry name" value="CRISPR-assoc_Cas1_NMENI"/>
</dbReference>
<dbReference type="GO" id="GO:0046872">
    <property type="term" value="F:metal ion binding"/>
    <property type="evidence" value="ECO:0007669"/>
    <property type="project" value="UniProtKB-KW"/>
</dbReference>
<keyword evidence="5" id="KW-0460">Magnesium</keyword>
<dbReference type="GO" id="GO:0016787">
    <property type="term" value="F:hydrolase activity"/>
    <property type="evidence" value="ECO:0007669"/>
    <property type="project" value="UniProtKB-KW"/>
</dbReference>
<dbReference type="InterPro" id="IPR050646">
    <property type="entry name" value="Cas1"/>
</dbReference>
<evidence type="ECO:0000313" key="10">
    <source>
        <dbReference type="EMBL" id="VAX38334.1"/>
    </source>
</evidence>